<evidence type="ECO:0000313" key="3">
    <source>
        <dbReference type="EMBL" id="NER62003.1"/>
    </source>
</evidence>
<keyword evidence="6" id="KW-1185">Reference proteome</keyword>
<dbReference type="RefSeq" id="WP_178116605.1">
    <property type="nucleotide sequence ID" value="NZ_JAAHBU010000510.1"/>
</dbReference>
<dbReference type="AlphaFoldDB" id="A0A6B3NZJ3"/>
<accession>A0A6M0CZV4</accession>
<evidence type="ECO:0000313" key="4">
    <source>
        <dbReference type="EMBL" id="NER66591.1"/>
    </source>
</evidence>
<organism evidence="4 6">
    <name type="scientific">Pseudomonas brassicae</name>
    <dbReference type="NCBI Taxonomy" id="2708063"/>
    <lineage>
        <taxon>Bacteria</taxon>
        <taxon>Pseudomonadati</taxon>
        <taxon>Pseudomonadota</taxon>
        <taxon>Gammaproteobacteria</taxon>
        <taxon>Pseudomonadales</taxon>
        <taxon>Pseudomonadaceae</taxon>
        <taxon>Pseudomonas</taxon>
    </lineage>
</organism>
<name>A0A6B3NZJ3_9PSED</name>
<dbReference type="EMBL" id="JAAHBU010000510">
    <property type="protein sequence ID" value="NER66591.1"/>
    <property type="molecule type" value="Genomic_DNA"/>
</dbReference>
<keyword evidence="1" id="KW-0472">Membrane</keyword>
<reference evidence="5 6" key="1">
    <citation type="submission" date="2020-02" db="EMBL/GenBank/DDBJ databases">
        <title>Broccoli isolated Pseudomonas sp.</title>
        <authorList>
            <person name="Fujikawa T."/>
            <person name="Sawada H."/>
        </authorList>
    </citation>
    <scope>NUCLEOTIDE SEQUENCE [LARGE SCALE GENOMIC DNA]</scope>
    <source>
        <strain evidence="4 6">MAFF212427</strain>
        <strain evidence="3 5">MAFF212428</strain>
    </source>
</reference>
<evidence type="ECO:0000313" key="6">
    <source>
        <dbReference type="Proteomes" id="UP000482634"/>
    </source>
</evidence>
<accession>A0A6B3NZJ3</accession>
<feature type="transmembrane region" description="Helical" evidence="1">
    <location>
        <begin position="12"/>
        <end position="32"/>
    </location>
</feature>
<dbReference type="InterPro" id="IPR033462">
    <property type="entry name" value="Cache_3-Cache_2"/>
</dbReference>
<keyword evidence="1" id="KW-0812">Transmembrane</keyword>
<comment type="caution">
    <text evidence="4">The sequence shown here is derived from an EMBL/GenBank/DDBJ whole genome shotgun (WGS) entry which is preliminary data.</text>
</comment>
<evidence type="ECO:0000313" key="5">
    <source>
        <dbReference type="Proteomes" id="UP000480410"/>
    </source>
</evidence>
<sequence length="134" mass="14331">MSQPRARIASQLGIALAAVLAVVITGSTLFALRSLDSANLTTRQEHLASEARLLADQLNTFHSTLRDSTQRLSGLFEKRFAGGLQLKADASVTVAGVATPALYLGEHVLNNDFSEVDEFRQMTAGVATLFVRSG</sequence>
<dbReference type="EMBL" id="JAAHBV010000606">
    <property type="protein sequence ID" value="NER62003.1"/>
    <property type="molecule type" value="Genomic_DNA"/>
</dbReference>
<gene>
    <name evidence="3" type="ORF">G3435_22695</name>
    <name evidence="4" type="ORF">G3436_25430</name>
</gene>
<keyword evidence="1" id="KW-1133">Transmembrane helix</keyword>
<feature type="non-terminal residue" evidence="4">
    <location>
        <position position="134"/>
    </location>
</feature>
<feature type="domain" description="Cache 3/Cache 2 fusion" evidence="2">
    <location>
        <begin position="34"/>
        <end position="134"/>
    </location>
</feature>
<dbReference type="Proteomes" id="UP000482634">
    <property type="component" value="Unassembled WGS sequence"/>
</dbReference>
<protein>
    <submittedName>
        <fullName evidence="4">Methyl-accepting chemotaxis protein</fullName>
    </submittedName>
</protein>
<proteinExistence type="predicted"/>
<dbReference type="Pfam" id="PF17201">
    <property type="entry name" value="Cache_3-Cache_2"/>
    <property type="match status" value="1"/>
</dbReference>
<dbReference type="Proteomes" id="UP000480410">
    <property type="component" value="Unassembled WGS sequence"/>
</dbReference>
<evidence type="ECO:0000259" key="2">
    <source>
        <dbReference type="Pfam" id="PF17201"/>
    </source>
</evidence>
<evidence type="ECO:0000256" key="1">
    <source>
        <dbReference type="SAM" id="Phobius"/>
    </source>
</evidence>